<evidence type="ECO:0000259" key="4">
    <source>
        <dbReference type="SMART" id="SM00822"/>
    </source>
</evidence>
<dbReference type="AlphaFoldDB" id="A0A5C8ZGT1"/>
<dbReference type="InterPro" id="IPR020904">
    <property type="entry name" value="Sc_DH/Rdtase_CS"/>
</dbReference>
<reference evidence="5 6" key="1">
    <citation type="submission" date="2019-07" db="EMBL/GenBank/DDBJ databases">
        <title>Quadrisphaera sp. strain DD2A genome sequencing and assembly.</title>
        <authorList>
            <person name="Kim I."/>
        </authorList>
    </citation>
    <scope>NUCLEOTIDE SEQUENCE [LARGE SCALE GENOMIC DNA]</scope>
    <source>
        <strain evidence="5 6">DD2A</strain>
    </source>
</reference>
<feature type="domain" description="Ketoreductase" evidence="4">
    <location>
        <begin position="13"/>
        <end position="183"/>
    </location>
</feature>
<organism evidence="5 6">
    <name type="scientific">Quadrisphaera setariae</name>
    <dbReference type="NCBI Taxonomy" id="2593304"/>
    <lineage>
        <taxon>Bacteria</taxon>
        <taxon>Bacillati</taxon>
        <taxon>Actinomycetota</taxon>
        <taxon>Actinomycetes</taxon>
        <taxon>Kineosporiales</taxon>
        <taxon>Kineosporiaceae</taxon>
        <taxon>Quadrisphaera</taxon>
    </lineage>
</organism>
<keyword evidence="2" id="KW-0560">Oxidoreductase</keyword>
<keyword evidence="6" id="KW-1185">Reference proteome</keyword>
<dbReference type="PRINTS" id="PR00080">
    <property type="entry name" value="SDRFAMILY"/>
</dbReference>
<evidence type="ECO:0000256" key="2">
    <source>
        <dbReference type="ARBA" id="ARBA00023002"/>
    </source>
</evidence>
<dbReference type="PROSITE" id="PS00061">
    <property type="entry name" value="ADH_SHORT"/>
    <property type="match status" value="1"/>
</dbReference>
<dbReference type="Proteomes" id="UP000321234">
    <property type="component" value="Unassembled WGS sequence"/>
</dbReference>
<name>A0A5C8ZGT1_9ACTN</name>
<dbReference type="Pfam" id="PF13561">
    <property type="entry name" value="adh_short_C2"/>
    <property type="match status" value="1"/>
</dbReference>
<gene>
    <name evidence="5" type="ORF">FMM08_05935</name>
</gene>
<dbReference type="OrthoDB" id="7064009at2"/>
<dbReference type="InterPro" id="IPR036291">
    <property type="entry name" value="NAD(P)-bd_dom_sf"/>
</dbReference>
<accession>A0A5C8ZGT1</accession>
<dbReference type="RefSeq" id="WP_147925448.1">
    <property type="nucleotide sequence ID" value="NZ_VKAC01000003.1"/>
</dbReference>
<sequence>MTGSDTAGGEEPRTSVVTGGGRGLGRAVAERLLCDGHRVTVLDLDPGEPLPGLRLLACDVTDPDAVTAAFARVAREDGGLDVLVNGAGLLSPRTSYRESSKEELLRYLTVNAVGAVLTVQAAHEQLVASGRGAVVNIASRTFFTGSPGQLGYVASKGALLGITRVLARELGPHGITVNAAVPGQVATPGIRQHSTEADLNRTMAQQAIPRRGQPQDLAGLVSFLAGDDARMITGQTVVCDGGGLLH</sequence>
<proteinExistence type="inferred from homology"/>
<evidence type="ECO:0000313" key="5">
    <source>
        <dbReference type="EMBL" id="TXR57027.1"/>
    </source>
</evidence>
<dbReference type="PANTHER" id="PTHR42760">
    <property type="entry name" value="SHORT-CHAIN DEHYDROGENASES/REDUCTASES FAMILY MEMBER"/>
    <property type="match status" value="1"/>
</dbReference>
<dbReference type="CDD" id="cd05233">
    <property type="entry name" value="SDR_c"/>
    <property type="match status" value="1"/>
</dbReference>
<dbReference type="InterPro" id="IPR002347">
    <property type="entry name" value="SDR_fam"/>
</dbReference>
<evidence type="ECO:0000256" key="3">
    <source>
        <dbReference type="SAM" id="MobiDB-lite"/>
    </source>
</evidence>
<protein>
    <submittedName>
        <fullName evidence="5">SDR family oxidoreductase</fullName>
    </submittedName>
</protein>
<dbReference type="PRINTS" id="PR00081">
    <property type="entry name" value="GDHRDH"/>
</dbReference>
<comment type="caution">
    <text evidence="5">The sequence shown here is derived from an EMBL/GenBank/DDBJ whole genome shotgun (WGS) entry which is preliminary data.</text>
</comment>
<dbReference type="GO" id="GO:0016616">
    <property type="term" value="F:oxidoreductase activity, acting on the CH-OH group of donors, NAD or NADP as acceptor"/>
    <property type="evidence" value="ECO:0007669"/>
    <property type="project" value="TreeGrafter"/>
</dbReference>
<dbReference type="SUPFAM" id="SSF51735">
    <property type="entry name" value="NAD(P)-binding Rossmann-fold domains"/>
    <property type="match status" value="1"/>
</dbReference>
<feature type="region of interest" description="Disordered" evidence="3">
    <location>
        <begin position="1"/>
        <end position="22"/>
    </location>
</feature>
<dbReference type="SMART" id="SM00822">
    <property type="entry name" value="PKS_KR"/>
    <property type="match status" value="1"/>
</dbReference>
<dbReference type="FunFam" id="3.40.50.720:FF:000084">
    <property type="entry name" value="Short-chain dehydrogenase reductase"/>
    <property type="match status" value="1"/>
</dbReference>
<dbReference type="EMBL" id="VKAC01000003">
    <property type="protein sequence ID" value="TXR57027.1"/>
    <property type="molecule type" value="Genomic_DNA"/>
</dbReference>
<comment type="similarity">
    <text evidence="1">Belongs to the short-chain dehydrogenases/reductases (SDR) family.</text>
</comment>
<evidence type="ECO:0000256" key="1">
    <source>
        <dbReference type="ARBA" id="ARBA00006484"/>
    </source>
</evidence>
<dbReference type="Gene3D" id="3.40.50.720">
    <property type="entry name" value="NAD(P)-binding Rossmann-like Domain"/>
    <property type="match status" value="1"/>
</dbReference>
<dbReference type="PANTHER" id="PTHR42760:SF133">
    <property type="entry name" value="3-OXOACYL-[ACYL-CARRIER-PROTEIN] REDUCTASE"/>
    <property type="match status" value="1"/>
</dbReference>
<evidence type="ECO:0000313" key="6">
    <source>
        <dbReference type="Proteomes" id="UP000321234"/>
    </source>
</evidence>
<dbReference type="InterPro" id="IPR057326">
    <property type="entry name" value="KR_dom"/>
</dbReference>